<dbReference type="Gene3D" id="3.60.15.10">
    <property type="entry name" value="Ribonuclease Z/Hydroxyacylglutathione hydrolase-like"/>
    <property type="match status" value="1"/>
</dbReference>
<evidence type="ECO:0008006" key="4">
    <source>
        <dbReference type="Google" id="ProtNLM"/>
    </source>
</evidence>
<dbReference type="Proteomes" id="UP000501130">
    <property type="component" value="Chromosome"/>
</dbReference>
<dbReference type="InterPro" id="IPR036866">
    <property type="entry name" value="RibonucZ/Hydroxyglut_hydro"/>
</dbReference>
<protein>
    <recommendedName>
        <fullName evidence="4">MBL fold metallo-hydrolase</fullName>
    </recommendedName>
</protein>
<dbReference type="SUPFAM" id="SSF56281">
    <property type="entry name" value="Metallo-hydrolase/oxidoreductase"/>
    <property type="match status" value="1"/>
</dbReference>
<feature type="chain" id="PRO_5047506269" description="MBL fold metallo-hydrolase" evidence="1">
    <location>
        <begin position="24"/>
        <end position="338"/>
    </location>
</feature>
<dbReference type="EMBL" id="CP053084">
    <property type="protein sequence ID" value="QJR28998.1"/>
    <property type="molecule type" value="Genomic_DNA"/>
</dbReference>
<keyword evidence="1" id="KW-0732">Signal</keyword>
<evidence type="ECO:0000256" key="1">
    <source>
        <dbReference type="SAM" id="SignalP"/>
    </source>
</evidence>
<organism evidence="2 3">
    <name type="scientific">Limnobacter profundi</name>
    <dbReference type="NCBI Taxonomy" id="2732163"/>
    <lineage>
        <taxon>Bacteria</taxon>
        <taxon>Pseudomonadati</taxon>
        <taxon>Pseudomonadota</taxon>
        <taxon>Betaproteobacteria</taxon>
        <taxon>Burkholderiales</taxon>
        <taxon>Burkholderiaceae</taxon>
        <taxon>Limnobacter</taxon>
    </lineage>
</organism>
<gene>
    <name evidence="2" type="ORF">HKT17_04385</name>
</gene>
<keyword evidence="3" id="KW-1185">Reference proteome</keyword>
<proteinExistence type="predicted"/>
<name>A0ABX6N444_9BURK</name>
<reference evidence="2 3" key="1">
    <citation type="submission" date="2020-05" db="EMBL/GenBank/DDBJ databases">
        <title>Compete genome of Limnobacter sp. SAORIC-580.</title>
        <authorList>
            <person name="Song J."/>
            <person name="Cho J.-C."/>
        </authorList>
    </citation>
    <scope>NUCLEOTIDE SEQUENCE [LARGE SCALE GENOMIC DNA]</scope>
    <source>
        <strain evidence="2 3">SAORIC-580</strain>
    </source>
</reference>
<evidence type="ECO:0000313" key="2">
    <source>
        <dbReference type="EMBL" id="QJR28998.1"/>
    </source>
</evidence>
<dbReference type="RefSeq" id="WP_171098128.1">
    <property type="nucleotide sequence ID" value="NZ_CP053084.1"/>
</dbReference>
<evidence type="ECO:0000313" key="3">
    <source>
        <dbReference type="Proteomes" id="UP000501130"/>
    </source>
</evidence>
<accession>A0ABX6N444</accession>
<feature type="signal peptide" evidence="1">
    <location>
        <begin position="1"/>
        <end position="23"/>
    </location>
</feature>
<sequence length="338" mass="37594">MSLNVRNLVPAVFLSLLAPLAQAQSGDCWQQHRATVYEWTCAGQSLPAEGQDFALSIVVVDSPKALMVIDSGATAAVGESAAAAIRSKFGTKPVWVLNTQPKPEHVLGNVGFRAAFASTLAPGENFSSRIVAGKRTADLMRERCPTCIDNFSERMGSDSVKGTESLVPGRILRTKTGHLGLLHNDWVPWKFRFYNDLETEEALVLRNQELKLWWVGSAVQNRDIPDLYDGNVVERINFLGRLKARMAADDTVLTSFGVLGRDWIERNLNYFVRVQQAVLYGLEDGVSEVELIEQISAQIGEFKNIVYVQTDPNVNAKALETHQLNIQRIFRQTEPFAF</sequence>